<dbReference type="RefSeq" id="WP_020376767.1">
    <property type="nucleotide sequence ID" value="NZ_CP079096.1"/>
</dbReference>
<keyword evidence="6 15" id="KW-0808">Transferase</keyword>
<dbReference type="PROSITE" id="PS50109">
    <property type="entry name" value="HIS_KIN"/>
    <property type="match status" value="1"/>
</dbReference>
<keyword evidence="9 12" id="KW-1133">Transmembrane helix</keyword>
<comment type="catalytic activity">
    <reaction evidence="1">
        <text>ATP + protein L-histidine = ADP + protein N-phospho-L-histidine.</text>
        <dbReference type="EC" id="2.7.13.3"/>
    </reaction>
</comment>
<dbReference type="InterPro" id="IPR003661">
    <property type="entry name" value="HisK_dim/P_dom"/>
</dbReference>
<dbReference type="SUPFAM" id="SSF55874">
    <property type="entry name" value="ATPase domain of HSP90 chaperone/DNA topoisomerase II/histidine kinase"/>
    <property type="match status" value="1"/>
</dbReference>
<evidence type="ECO:0000313" key="16">
    <source>
        <dbReference type="Proteomes" id="UP001158598"/>
    </source>
</evidence>
<evidence type="ECO:0000256" key="2">
    <source>
        <dbReference type="ARBA" id="ARBA00004651"/>
    </source>
</evidence>
<proteinExistence type="predicted"/>
<evidence type="ECO:0000256" key="7">
    <source>
        <dbReference type="ARBA" id="ARBA00022692"/>
    </source>
</evidence>
<dbReference type="Pfam" id="PF00512">
    <property type="entry name" value="HisKA"/>
    <property type="match status" value="1"/>
</dbReference>
<evidence type="ECO:0000256" key="3">
    <source>
        <dbReference type="ARBA" id="ARBA00012438"/>
    </source>
</evidence>
<evidence type="ECO:0000256" key="12">
    <source>
        <dbReference type="SAM" id="Phobius"/>
    </source>
</evidence>
<dbReference type="SMART" id="SM00304">
    <property type="entry name" value="HAMP"/>
    <property type="match status" value="1"/>
</dbReference>
<dbReference type="Gene3D" id="1.10.287.130">
    <property type="match status" value="1"/>
</dbReference>
<keyword evidence="10" id="KW-0902">Two-component regulatory system</keyword>
<dbReference type="Pfam" id="PF00672">
    <property type="entry name" value="HAMP"/>
    <property type="match status" value="1"/>
</dbReference>
<dbReference type="SMART" id="SM00388">
    <property type="entry name" value="HisKA"/>
    <property type="match status" value="1"/>
</dbReference>
<evidence type="ECO:0000256" key="8">
    <source>
        <dbReference type="ARBA" id="ARBA00022777"/>
    </source>
</evidence>
<dbReference type="EMBL" id="OX458332">
    <property type="protein sequence ID" value="CAI8791443.1"/>
    <property type="molecule type" value="Genomic_DNA"/>
</dbReference>
<organism evidence="15 16">
    <name type="scientific">Methylococcus capsulatus</name>
    <dbReference type="NCBI Taxonomy" id="414"/>
    <lineage>
        <taxon>Bacteria</taxon>
        <taxon>Pseudomonadati</taxon>
        <taxon>Pseudomonadota</taxon>
        <taxon>Gammaproteobacteria</taxon>
        <taxon>Methylococcales</taxon>
        <taxon>Methylococcaceae</taxon>
        <taxon>Methylococcus</taxon>
    </lineage>
</organism>
<feature type="domain" description="HAMP" evidence="14">
    <location>
        <begin position="311"/>
        <end position="363"/>
    </location>
</feature>
<feature type="domain" description="Histidine kinase" evidence="13">
    <location>
        <begin position="380"/>
        <end position="587"/>
    </location>
</feature>
<dbReference type="GO" id="GO:0000155">
    <property type="term" value="F:phosphorelay sensor kinase activity"/>
    <property type="evidence" value="ECO:0007669"/>
    <property type="project" value="InterPro"/>
</dbReference>
<evidence type="ECO:0000256" key="9">
    <source>
        <dbReference type="ARBA" id="ARBA00022989"/>
    </source>
</evidence>
<dbReference type="SUPFAM" id="SSF47384">
    <property type="entry name" value="Homodimeric domain of signal transducing histidine kinase"/>
    <property type="match status" value="1"/>
</dbReference>
<dbReference type="EC" id="2.7.13.3" evidence="3"/>
<keyword evidence="8 15" id="KW-0418">Kinase</keyword>
<dbReference type="InterPro" id="IPR003660">
    <property type="entry name" value="HAMP_dom"/>
</dbReference>
<dbReference type="Pfam" id="PF02518">
    <property type="entry name" value="HATPase_c"/>
    <property type="match status" value="1"/>
</dbReference>
<keyword evidence="7 12" id="KW-0812">Transmembrane</keyword>
<name>A0AA35UUA5_METCP</name>
<dbReference type="SMART" id="SM00387">
    <property type="entry name" value="HATPase_c"/>
    <property type="match status" value="1"/>
</dbReference>
<dbReference type="InterPro" id="IPR033479">
    <property type="entry name" value="dCache_1"/>
</dbReference>
<keyword evidence="5" id="KW-0597">Phosphoprotein</keyword>
<dbReference type="Pfam" id="PF02743">
    <property type="entry name" value="dCache_1"/>
    <property type="match status" value="1"/>
</dbReference>
<comment type="subcellular location">
    <subcellularLocation>
        <location evidence="2">Cell membrane</location>
        <topology evidence="2">Multi-pass membrane protein</topology>
    </subcellularLocation>
</comment>
<evidence type="ECO:0000256" key="6">
    <source>
        <dbReference type="ARBA" id="ARBA00022679"/>
    </source>
</evidence>
<keyword evidence="11 12" id="KW-0472">Membrane</keyword>
<keyword evidence="4" id="KW-1003">Cell membrane</keyword>
<dbReference type="InterPro" id="IPR036890">
    <property type="entry name" value="HATPase_C_sf"/>
</dbReference>
<evidence type="ECO:0000256" key="11">
    <source>
        <dbReference type="ARBA" id="ARBA00023136"/>
    </source>
</evidence>
<dbReference type="CDD" id="cd00082">
    <property type="entry name" value="HisKA"/>
    <property type="match status" value="1"/>
</dbReference>
<evidence type="ECO:0000259" key="13">
    <source>
        <dbReference type="PROSITE" id="PS50109"/>
    </source>
</evidence>
<dbReference type="PRINTS" id="PR00344">
    <property type="entry name" value="BCTRLSENSOR"/>
</dbReference>
<accession>A0AA35UUA5</accession>
<dbReference type="InterPro" id="IPR003594">
    <property type="entry name" value="HATPase_dom"/>
</dbReference>
<dbReference type="InterPro" id="IPR005467">
    <property type="entry name" value="His_kinase_dom"/>
</dbReference>
<protein>
    <recommendedName>
        <fullName evidence="3">histidine kinase</fullName>
        <ecNumber evidence="3">2.7.13.3</ecNumber>
    </recommendedName>
</protein>
<evidence type="ECO:0000259" key="14">
    <source>
        <dbReference type="PROSITE" id="PS50885"/>
    </source>
</evidence>
<dbReference type="AlphaFoldDB" id="A0AA35UUA5"/>
<evidence type="ECO:0000313" key="15">
    <source>
        <dbReference type="EMBL" id="CAI8791443.1"/>
    </source>
</evidence>
<evidence type="ECO:0000256" key="10">
    <source>
        <dbReference type="ARBA" id="ARBA00023012"/>
    </source>
</evidence>
<evidence type="ECO:0000256" key="4">
    <source>
        <dbReference type="ARBA" id="ARBA00022475"/>
    </source>
</evidence>
<evidence type="ECO:0000256" key="5">
    <source>
        <dbReference type="ARBA" id="ARBA00022553"/>
    </source>
</evidence>
<reference evidence="15" key="1">
    <citation type="submission" date="2023-03" db="EMBL/GenBank/DDBJ databases">
        <authorList>
            <person name="Pearce D."/>
        </authorList>
    </citation>
    <scope>NUCLEOTIDE SEQUENCE</scope>
    <source>
        <strain evidence="15">Mc</strain>
    </source>
</reference>
<dbReference type="Gene3D" id="3.30.565.10">
    <property type="entry name" value="Histidine kinase-like ATPase, C-terminal domain"/>
    <property type="match status" value="1"/>
</dbReference>
<dbReference type="PANTHER" id="PTHR45436">
    <property type="entry name" value="SENSOR HISTIDINE KINASE YKOH"/>
    <property type="match status" value="1"/>
</dbReference>
<dbReference type="PROSITE" id="PS50885">
    <property type="entry name" value="HAMP"/>
    <property type="match status" value="1"/>
</dbReference>
<dbReference type="InterPro" id="IPR004358">
    <property type="entry name" value="Sig_transdc_His_kin-like_C"/>
</dbReference>
<dbReference type="CDD" id="cd00075">
    <property type="entry name" value="HATPase"/>
    <property type="match status" value="1"/>
</dbReference>
<sequence>MTISRLLLIAFLSLTFLALALLASLSFFASREALAEEIGRNLAKDATLLMEQVDMQLFERLQNIHSWSRLDVMQDARVGDVDKRLARFLTDIRQGYGEVYSELFFADGTGRVVASSTTAAIGRTQALQAPWVGAKLPNGEVFLQPLDLQAPYSQASLLIHTPVYSRYDGREIGGLYGAFDLWQIFRLFDQAEHSVSGNRYVALIDQEGRLVAGSASLRDRGLLLAKALSDWRPDGMATFTRNGVPLLKGEVLIGHAASRGYQGYPGLGWSVLVFQPTDQAFRSVRALLWLFSLVFLVTGLLAGVAALAVAGRIARPLVRLTAWTRDFVRHENAVGPHIAGTREVRELGTAFGQMLENLQQSRQQVIHAAKLAMVGEMAAIMAHEVRTPLGILHTSAQMLQREPQLSAEGLELTRFMLDESARLERLISTLLECARPRPPRMRSCDVHAIVRRVADLLATQARKKNIRLGCSLKAENSTTACDEELLMQVFLNLVMNAIQITPSGGRVEVRSSSDREALSVEVDDDGPGIPEQNRPKVFDPFFTTREGGIGLGLTVTRQIVDAHHGRIVAEASEWGGARFKVSLPLKEETTS</sequence>
<dbReference type="InterPro" id="IPR050428">
    <property type="entry name" value="TCS_sensor_his_kinase"/>
</dbReference>
<dbReference type="GO" id="GO:0005886">
    <property type="term" value="C:plasma membrane"/>
    <property type="evidence" value="ECO:0007669"/>
    <property type="project" value="UniProtKB-SubCell"/>
</dbReference>
<evidence type="ECO:0000256" key="1">
    <source>
        <dbReference type="ARBA" id="ARBA00000085"/>
    </source>
</evidence>
<dbReference type="InterPro" id="IPR036097">
    <property type="entry name" value="HisK_dim/P_sf"/>
</dbReference>
<gene>
    <name evidence="15" type="ORF">MCNOR_1393</name>
</gene>
<dbReference type="Proteomes" id="UP001158598">
    <property type="component" value="Chromosome"/>
</dbReference>
<feature type="transmembrane region" description="Helical" evidence="12">
    <location>
        <begin position="286"/>
        <end position="310"/>
    </location>
</feature>
<dbReference type="Gene3D" id="6.10.340.10">
    <property type="match status" value="1"/>
</dbReference>
<dbReference type="PANTHER" id="PTHR45436:SF5">
    <property type="entry name" value="SENSOR HISTIDINE KINASE TRCS"/>
    <property type="match status" value="1"/>
</dbReference>